<name>A0A453AIX6_AEGTS</name>
<accession>A0A453AIX6</accession>
<evidence type="ECO:0000313" key="4">
    <source>
        <dbReference type="Proteomes" id="UP000015105"/>
    </source>
</evidence>
<reference evidence="3" key="5">
    <citation type="journal article" date="2021" name="G3 (Bethesda)">
        <title>Aegilops tauschii genome assembly Aet v5.0 features greater sequence contiguity and improved annotation.</title>
        <authorList>
            <person name="Wang L."/>
            <person name="Zhu T."/>
            <person name="Rodriguez J.C."/>
            <person name="Deal K.R."/>
            <person name="Dubcovsky J."/>
            <person name="McGuire P.E."/>
            <person name="Lux T."/>
            <person name="Spannagl M."/>
            <person name="Mayer K.F.X."/>
            <person name="Baldrich P."/>
            <person name="Meyers B.C."/>
            <person name="Huo N."/>
            <person name="Gu Y.Q."/>
            <person name="Zhou H."/>
            <person name="Devos K.M."/>
            <person name="Bennetzen J.L."/>
            <person name="Unver T."/>
            <person name="Budak H."/>
            <person name="Gulick P.J."/>
            <person name="Galiba G."/>
            <person name="Kalapos B."/>
            <person name="Nelson D.R."/>
            <person name="Li P."/>
            <person name="You F.M."/>
            <person name="Luo M.C."/>
            <person name="Dvorak J."/>
        </authorList>
    </citation>
    <scope>NUCLEOTIDE SEQUENCE [LARGE SCALE GENOMIC DNA]</scope>
    <source>
        <strain evidence="3">cv. AL8/78</strain>
    </source>
</reference>
<feature type="domain" description="CCHC-type" evidence="2">
    <location>
        <begin position="7"/>
        <end position="23"/>
    </location>
</feature>
<dbReference type="AlphaFoldDB" id="A0A453AIX6"/>
<dbReference type="Gramene" id="AET2Gv20151700.1">
    <property type="protein sequence ID" value="AET2Gv20151700.1"/>
    <property type="gene ID" value="AET2Gv20151700"/>
</dbReference>
<evidence type="ECO:0000259" key="2">
    <source>
        <dbReference type="SMART" id="SM00343"/>
    </source>
</evidence>
<protein>
    <recommendedName>
        <fullName evidence="2">CCHC-type domain-containing protein</fullName>
    </recommendedName>
</protein>
<dbReference type="PANTHER" id="PTHR33087">
    <property type="entry name" value="OS07G0539200 PROTEIN"/>
    <property type="match status" value="1"/>
</dbReference>
<sequence>FRKAWGKCFRCLESGHRVASCTGHAKCLLCGEVGHSARWCTAAQPARADQGGERVVPAVAQRARPAGKEHVEPAVVLPPPPPGPPPSSVVRAPMEAPAADPEVRRGLVIATTRRTAGMAEAERRLTRCAVVAVVFGAPRQVELVDVKRAMAMRFRIQEDAVKVSPRALGEMLLIFDDTAVRDRVLSGQGPLVLGQLSLLVAPWSRFRRASPAKLLYKVRVCLEGVPEHAWDIDSVASLFDPSMLIDEVDHEVRREEETGCFRLWVWMDAVEKLKTRGVLQLEEPREVGSPEMHFPEINITQEVPARWGQVSMLGHPVLIHLDHVVDFTCPPESSPSSGMSCDSGVSGLPSEDGAIDPWPARWGYRWYLNYEDVDFPPPPPRAPVHSRLRFPDAGGSGGGGGRRTYGSGSGYREAIVGMQQLGGGGRQRQEREGSGGGNGGGGRRRAELPEAPPLIDTAVLEDAPTGSDPFPCTVEDLQVSHMQLHGRETMDLDGMDVEGRKMCQRDRRLVLVKESWLWARVSRRSWPRLCRMKAGRMRKGGRRPMWRWGACMAFLMQASPLVHVRCSRRAPARMEWRGRRPFDQVCA</sequence>
<dbReference type="GO" id="GO:0008270">
    <property type="term" value="F:zinc ion binding"/>
    <property type="evidence" value="ECO:0007669"/>
    <property type="project" value="InterPro"/>
</dbReference>
<reference evidence="3" key="3">
    <citation type="journal article" date="2017" name="Nature">
        <title>Genome sequence of the progenitor of the wheat D genome Aegilops tauschii.</title>
        <authorList>
            <person name="Luo M.C."/>
            <person name="Gu Y.Q."/>
            <person name="Puiu D."/>
            <person name="Wang H."/>
            <person name="Twardziok S.O."/>
            <person name="Deal K.R."/>
            <person name="Huo N."/>
            <person name="Zhu T."/>
            <person name="Wang L."/>
            <person name="Wang Y."/>
            <person name="McGuire P.E."/>
            <person name="Liu S."/>
            <person name="Long H."/>
            <person name="Ramasamy R.K."/>
            <person name="Rodriguez J.C."/>
            <person name="Van S.L."/>
            <person name="Yuan L."/>
            <person name="Wang Z."/>
            <person name="Xia Z."/>
            <person name="Xiao L."/>
            <person name="Anderson O.D."/>
            <person name="Ouyang S."/>
            <person name="Liang Y."/>
            <person name="Zimin A.V."/>
            <person name="Pertea G."/>
            <person name="Qi P."/>
            <person name="Bennetzen J.L."/>
            <person name="Dai X."/>
            <person name="Dawson M.W."/>
            <person name="Muller H.G."/>
            <person name="Kugler K."/>
            <person name="Rivarola-Duarte L."/>
            <person name="Spannagl M."/>
            <person name="Mayer K.F.X."/>
            <person name="Lu F.H."/>
            <person name="Bevan M.W."/>
            <person name="Leroy P."/>
            <person name="Li P."/>
            <person name="You F.M."/>
            <person name="Sun Q."/>
            <person name="Liu Z."/>
            <person name="Lyons E."/>
            <person name="Wicker T."/>
            <person name="Salzberg S.L."/>
            <person name="Devos K.M."/>
            <person name="Dvorak J."/>
        </authorList>
    </citation>
    <scope>NUCLEOTIDE SEQUENCE [LARGE SCALE GENOMIC DNA]</scope>
    <source>
        <strain evidence="3">cv. AL8/78</strain>
    </source>
</reference>
<dbReference type="Proteomes" id="UP000015105">
    <property type="component" value="Chromosome 2D"/>
</dbReference>
<dbReference type="InterPro" id="IPR053253">
    <property type="entry name" value="Sex_diff_modulator"/>
</dbReference>
<dbReference type="GO" id="GO:0003676">
    <property type="term" value="F:nucleic acid binding"/>
    <property type="evidence" value="ECO:0007669"/>
    <property type="project" value="InterPro"/>
</dbReference>
<reference evidence="4" key="2">
    <citation type="journal article" date="2017" name="Nat. Plants">
        <title>The Aegilops tauschii genome reveals multiple impacts of transposons.</title>
        <authorList>
            <person name="Zhao G."/>
            <person name="Zou C."/>
            <person name="Li K."/>
            <person name="Wang K."/>
            <person name="Li T."/>
            <person name="Gao L."/>
            <person name="Zhang X."/>
            <person name="Wang H."/>
            <person name="Yang Z."/>
            <person name="Liu X."/>
            <person name="Jiang W."/>
            <person name="Mao L."/>
            <person name="Kong X."/>
            <person name="Jiao Y."/>
            <person name="Jia J."/>
        </authorList>
    </citation>
    <scope>NUCLEOTIDE SEQUENCE [LARGE SCALE GENOMIC DNA]</scope>
    <source>
        <strain evidence="4">cv. AL8/78</strain>
    </source>
</reference>
<dbReference type="Gene3D" id="4.10.60.10">
    <property type="entry name" value="Zinc finger, CCHC-type"/>
    <property type="match status" value="1"/>
</dbReference>
<evidence type="ECO:0000256" key="1">
    <source>
        <dbReference type="SAM" id="MobiDB-lite"/>
    </source>
</evidence>
<dbReference type="InterPro" id="IPR001878">
    <property type="entry name" value="Znf_CCHC"/>
</dbReference>
<organism evidence="3 4">
    <name type="scientific">Aegilops tauschii subsp. strangulata</name>
    <name type="common">Goatgrass</name>
    <dbReference type="NCBI Taxonomy" id="200361"/>
    <lineage>
        <taxon>Eukaryota</taxon>
        <taxon>Viridiplantae</taxon>
        <taxon>Streptophyta</taxon>
        <taxon>Embryophyta</taxon>
        <taxon>Tracheophyta</taxon>
        <taxon>Spermatophyta</taxon>
        <taxon>Magnoliopsida</taxon>
        <taxon>Liliopsida</taxon>
        <taxon>Poales</taxon>
        <taxon>Poaceae</taxon>
        <taxon>BOP clade</taxon>
        <taxon>Pooideae</taxon>
        <taxon>Triticodae</taxon>
        <taxon>Triticeae</taxon>
        <taxon>Triticinae</taxon>
        <taxon>Aegilops</taxon>
    </lineage>
</organism>
<evidence type="ECO:0000313" key="3">
    <source>
        <dbReference type="EnsemblPlants" id="AET2Gv20151700.1"/>
    </source>
</evidence>
<reference evidence="3" key="4">
    <citation type="submission" date="2019-03" db="UniProtKB">
        <authorList>
            <consortium name="EnsemblPlants"/>
        </authorList>
    </citation>
    <scope>IDENTIFICATION</scope>
</reference>
<feature type="compositionally biased region" description="Pro residues" evidence="1">
    <location>
        <begin position="76"/>
        <end position="87"/>
    </location>
</feature>
<dbReference type="InterPro" id="IPR036875">
    <property type="entry name" value="Znf_CCHC_sf"/>
</dbReference>
<feature type="compositionally biased region" description="Gly residues" evidence="1">
    <location>
        <begin position="394"/>
        <end position="409"/>
    </location>
</feature>
<reference evidence="4" key="1">
    <citation type="journal article" date="2014" name="Science">
        <title>Ancient hybridizations among the ancestral genomes of bread wheat.</title>
        <authorList>
            <consortium name="International Wheat Genome Sequencing Consortium,"/>
            <person name="Marcussen T."/>
            <person name="Sandve S.R."/>
            <person name="Heier L."/>
            <person name="Spannagl M."/>
            <person name="Pfeifer M."/>
            <person name="Jakobsen K.S."/>
            <person name="Wulff B.B."/>
            <person name="Steuernagel B."/>
            <person name="Mayer K.F."/>
            <person name="Olsen O.A."/>
        </authorList>
    </citation>
    <scope>NUCLEOTIDE SEQUENCE [LARGE SCALE GENOMIC DNA]</scope>
    <source>
        <strain evidence="4">cv. AL8/78</strain>
    </source>
</reference>
<feature type="region of interest" description="Disordered" evidence="1">
    <location>
        <begin position="67"/>
        <end position="92"/>
    </location>
</feature>
<feature type="domain" description="CCHC-type" evidence="2">
    <location>
        <begin position="26"/>
        <end position="42"/>
    </location>
</feature>
<feature type="region of interest" description="Disordered" evidence="1">
    <location>
        <begin position="378"/>
        <end position="409"/>
    </location>
</feature>
<keyword evidence="4" id="KW-1185">Reference proteome</keyword>
<dbReference type="SMART" id="SM00343">
    <property type="entry name" value="ZnF_C2HC"/>
    <property type="match status" value="2"/>
</dbReference>
<dbReference type="SUPFAM" id="SSF57756">
    <property type="entry name" value="Retrovirus zinc finger-like domains"/>
    <property type="match status" value="1"/>
</dbReference>
<dbReference type="EnsemblPlants" id="AET2Gv20151700.1">
    <property type="protein sequence ID" value="AET2Gv20151700.1"/>
    <property type="gene ID" value="AET2Gv20151700"/>
</dbReference>
<dbReference type="PANTHER" id="PTHR33087:SF40">
    <property type="entry name" value="GENOME ASSEMBLY, CHROMOSOME: II"/>
    <property type="match status" value="1"/>
</dbReference>
<proteinExistence type="predicted"/>
<feature type="region of interest" description="Disordered" evidence="1">
    <location>
        <begin position="421"/>
        <end position="452"/>
    </location>
</feature>